<dbReference type="CDD" id="cd08422">
    <property type="entry name" value="PBP2_CrgA_like"/>
    <property type="match status" value="1"/>
</dbReference>
<evidence type="ECO:0000256" key="4">
    <source>
        <dbReference type="ARBA" id="ARBA00023163"/>
    </source>
</evidence>
<keyword evidence="2" id="KW-0805">Transcription regulation</keyword>
<dbReference type="Pfam" id="PF03466">
    <property type="entry name" value="LysR_substrate"/>
    <property type="match status" value="1"/>
</dbReference>
<comment type="caution">
    <text evidence="6">The sequence shown here is derived from an EMBL/GenBank/DDBJ whole genome shotgun (WGS) entry which is preliminary data.</text>
</comment>
<dbReference type="InterPro" id="IPR036390">
    <property type="entry name" value="WH_DNA-bd_sf"/>
</dbReference>
<sequence>MAIDDPGWNLHRSFLAVMAQGSLSAAARALGMTQPSLGRHIRALEQRLGVALFTRSPQGLTPTEMAHELLPHAQAMASASAAMRRAASAGFGELRGVVRISASEVIGGEVLPGMLAAFREQHPGVVIELVLSNQSADLLRKDVDLAVRMVQPTQQALVARKVGTIVLNLYAHRRYLKAHGTPQRPDQLAEHALIGFDHEPPYVRAMRPAGLAYAREHFALRTDSDLAGLAAMRAGFGIGFCQVPLAARDRQLVAVLADMIAPVLPTWLVMHEDLRRSARHRTLFDFLAEAMARYATGEHPGQRVR</sequence>
<dbReference type="EMBL" id="JADIKM010000001">
    <property type="protein sequence ID" value="MFK2903524.1"/>
    <property type="molecule type" value="Genomic_DNA"/>
</dbReference>
<feature type="domain" description="HTH lysR-type" evidence="5">
    <location>
        <begin position="12"/>
        <end position="63"/>
    </location>
</feature>
<dbReference type="Pfam" id="PF00126">
    <property type="entry name" value="HTH_1"/>
    <property type="match status" value="1"/>
</dbReference>
<keyword evidence="3" id="KW-0238">DNA-binding</keyword>
<dbReference type="PRINTS" id="PR00039">
    <property type="entry name" value="HTHLYSR"/>
</dbReference>
<dbReference type="InterPro" id="IPR005119">
    <property type="entry name" value="LysR_subst-bd"/>
</dbReference>
<name>A0ABW8JR99_9GAMM</name>
<evidence type="ECO:0000313" key="7">
    <source>
        <dbReference type="Proteomes" id="UP001620460"/>
    </source>
</evidence>
<dbReference type="InterPro" id="IPR000847">
    <property type="entry name" value="LysR_HTH_N"/>
</dbReference>
<evidence type="ECO:0000256" key="2">
    <source>
        <dbReference type="ARBA" id="ARBA00023015"/>
    </source>
</evidence>
<organism evidence="6 7">
    <name type="scientific">Dyella ginsengisoli</name>
    <dbReference type="NCBI Taxonomy" id="363848"/>
    <lineage>
        <taxon>Bacteria</taxon>
        <taxon>Pseudomonadati</taxon>
        <taxon>Pseudomonadota</taxon>
        <taxon>Gammaproteobacteria</taxon>
        <taxon>Lysobacterales</taxon>
        <taxon>Rhodanobacteraceae</taxon>
        <taxon>Dyella</taxon>
    </lineage>
</organism>
<dbReference type="PANTHER" id="PTHR30537:SF3">
    <property type="entry name" value="TRANSCRIPTIONAL REGULATORY PROTEIN"/>
    <property type="match status" value="1"/>
</dbReference>
<protein>
    <submittedName>
        <fullName evidence="6">LysR family transcriptional regulator</fullName>
    </submittedName>
</protein>
<comment type="similarity">
    <text evidence="1">Belongs to the LysR transcriptional regulatory family.</text>
</comment>
<evidence type="ECO:0000313" key="6">
    <source>
        <dbReference type="EMBL" id="MFK2903524.1"/>
    </source>
</evidence>
<keyword evidence="4" id="KW-0804">Transcription</keyword>
<evidence type="ECO:0000256" key="3">
    <source>
        <dbReference type="ARBA" id="ARBA00023125"/>
    </source>
</evidence>
<dbReference type="Gene3D" id="3.40.190.290">
    <property type="match status" value="1"/>
</dbReference>
<dbReference type="RefSeq" id="WP_404631044.1">
    <property type="nucleotide sequence ID" value="NZ_JADIKM010000001.1"/>
</dbReference>
<dbReference type="Proteomes" id="UP001620460">
    <property type="component" value="Unassembled WGS sequence"/>
</dbReference>
<evidence type="ECO:0000259" key="5">
    <source>
        <dbReference type="PROSITE" id="PS50931"/>
    </source>
</evidence>
<keyword evidence="7" id="KW-1185">Reference proteome</keyword>
<dbReference type="SUPFAM" id="SSF53850">
    <property type="entry name" value="Periplasmic binding protein-like II"/>
    <property type="match status" value="1"/>
</dbReference>
<evidence type="ECO:0000256" key="1">
    <source>
        <dbReference type="ARBA" id="ARBA00009437"/>
    </source>
</evidence>
<dbReference type="PROSITE" id="PS50931">
    <property type="entry name" value="HTH_LYSR"/>
    <property type="match status" value="1"/>
</dbReference>
<gene>
    <name evidence="6" type="ORF">ISP17_06100</name>
</gene>
<accession>A0ABW8JR99</accession>
<dbReference type="InterPro" id="IPR058163">
    <property type="entry name" value="LysR-type_TF_proteobact-type"/>
</dbReference>
<dbReference type="Gene3D" id="1.10.10.10">
    <property type="entry name" value="Winged helix-like DNA-binding domain superfamily/Winged helix DNA-binding domain"/>
    <property type="match status" value="1"/>
</dbReference>
<proteinExistence type="inferred from homology"/>
<dbReference type="InterPro" id="IPR036388">
    <property type="entry name" value="WH-like_DNA-bd_sf"/>
</dbReference>
<dbReference type="SUPFAM" id="SSF46785">
    <property type="entry name" value="Winged helix' DNA-binding domain"/>
    <property type="match status" value="1"/>
</dbReference>
<reference evidence="6 7" key="1">
    <citation type="submission" date="2020-10" db="EMBL/GenBank/DDBJ databases">
        <title>Phylogeny of dyella-like bacteria.</title>
        <authorList>
            <person name="Fu J."/>
        </authorList>
    </citation>
    <scope>NUCLEOTIDE SEQUENCE [LARGE SCALE GENOMIC DNA]</scope>
    <source>
        <strain evidence="6 7">Gsoil3046</strain>
    </source>
</reference>
<dbReference type="PANTHER" id="PTHR30537">
    <property type="entry name" value="HTH-TYPE TRANSCRIPTIONAL REGULATOR"/>
    <property type="match status" value="1"/>
</dbReference>